<feature type="transmembrane region" description="Helical" evidence="1">
    <location>
        <begin position="266"/>
        <end position="286"/>
    </location>
</feature>
<feature type="transmembrane region" description="Helical" evidence="1">
    <location>
        <begin position="153"/>
        <end position="170"/>
    </location>
</feature>
<keyword evidence="3" id="KW-1185">Reference proteome</keyword>
<keyword evidence="1" id="KW-0472">Membrane</keyword>
<evidence type="ECO:0000313" key="3">
    <source>
        <dbReference type="Proteomes" id="UP000002572"/>
    </source>
</evidence>
<feature type="transmembrane region" description="Helical" evidence="1">
    <location>
        <begin position="211"/>
        <end position="228"/>
    </location>
</feature>
<evidence type="ECO:0000256" key="1">
    <source>
        <dbReference type="SAM" id="Phobius"/>
    </source>
</evidence>
<dbReference type="AlphaFoldDB" id="E6W182"/>
<feature type="transmembrane region" description="Helical" evidence="1">
    <location>
        <begin position="182"/>
        <end position="205"/>
    </location>
</feature>
<dbReference type="RefSeq" id="WP_013506382.1">
    <property type="nucleotide sequence ID" value="NC_014836.1"/>
</dbReference>
<dbReference type="STRING" id="653733.Selin_1774"/>
<feature type="transmembrane region" description="Helical" evidence="1">
    <location>
        <begin position="39"/>
        <end position="58"/>
    </location>
</feature>
<gene>
    <name evidence="2" type="ordered locus">Selin_1774</name>
</gene>
<dbReference type="KEGG" id="din:Selin_1774"/>
<dbReference type="OrthoDB" id="9790592at2"/>
<evidence type="ECO:0000313" key="2">
    <source>
        <dbReference type="EMBL" id="ADU66502.1"/>
    </source>
</evidence>
<feature type="transmembrane region" description="Helical" evidence="1">
    <location>
        <begin position="123"/>
        <end position="141"/>
    </location>
</feature>
<dbReference type="eggNOG" id="ENOG5031UTM">
    <property type="taxonomic scope" value="Bacteria"/>
</dbReference>
<feature type="transmembrane region" description="Helical" evidence="1">
    <location>
        <begin position="70"/>
        <end position="87"/>
    </location>
</feature>
<keyword evidence="1" id="KW-0812">Transmembrane</keyword>
<dbReference type="HOGENOM" id="CLU_784647_0_0_0"/>
<accession>E6W182</accession>
<proteinExistence type="predicted"/>
<feature type="transmembrane region" description="Helical" evidence="1">
    <location>
        <begin position="298"/>
        <end position="316"/>
    </location>
</feature>
<protein>
    <submittedName>
        <fullName evidence="2">Uncharacterized protein</fullName>
    </submittedName>
</protein>
<dbReference type="Proteomes" id="UP000002572">
    <property type="component" value="Chromosome"/>
</dbReference>
<organism evidence="2 3">
    <name type="scientific">Desulfurispirillum indicum (strain ATCC BAA-1389 / DSM 22839 / S5)</name>
    <dbReference type="NCBI Taxonomy" id="653733"/>
    <lineage>
        <taxon>Bacteria</taxon>
        <taxon>Pseudomonadati</taxon>
        <taxon>Chrysiogenota</taxon>
        <taxon>Chrysiogenia</taxon>
        <taxon>Chrysiogenales</taxon>
        <taxon>Chrysiogenaceae</taxon>
        <taxon>Desulfurispirillum</taxon>
    </lineage>
</organism>
<feature type="transmembrane region" description="Helical" evidence="1">
    <location>
        <begin position="235"/>
        <end position="254"/>
    </location>
</feature>
<feature type="transmembrane region" description="Helical" evidence="1">
    <location>
        <begin position="322"/>
        <end position="342"/>
    </location>
</feature>
<dbReference type="EMBL" id="CP002432">
    <property type="protein sequence ID" value="ADU66502.1"/>
    <property type="molecule type" value="Genomic_DNA"/>
</dbReference>
<keyword evidence="1" id="KW-1133">Transmembrane helix</keyword>
<feature type="transmembrane region" description="Helical" evidence="1">
    <location>
        <begin position="93"/>
        <end position="111"/>
    </location>
</feature>
<feature type="transmembrane region" description="Helical" evidence="1">
    <location>
        <begin position="5"/>
        <end position="27"/>
    </location>
</feature>
<name>E6W182_DESIS</name>
<reference evidence="2 3" key="1">
    <citation type="submission" date="2010-12" db="EMBL/GenBank/DDBJ databases">
        <title>Complete sequence of Desulfurispirillum indicum S5.</title>
        <authorList>
            <consortium name="US DOE Joint Genome Institute"/>
            <person name="Lucas S."/>
            <person name="Copeland A."/>
            <person name="Lapidus A."/>
            <person name="Cheng J.-F."/>
            <person name="Goodwin L."/>
            <person name="Pitluck S."/>
            <person name="Chertkov O."/>
            <person name="Held B."/>
            <person name="Detter J.C."/>
            <person name="Han C."/>
            <person name="Tapia R."/>
            <person name="Land M."/>
            <person name="Hauser L."/>
            <person name="Kyrpides N."/>
            <person name="Ivanova N."/>
            <person name="Mikhailova N."/>
            <person name="Haggblom M."/>
            <person name="Rauschenbach I."/>
            <person name="Bini E."/>
            <person name="Woyke T."/>
        </authorList>
    </citation>
    <scope>NUCLEOTIDE SEQUENCE [LARGE SCALE GENOMIC DNA]</scope>
    <source>
        <strain evidence="3">ATCC BAA-1389 / DSM 22839 / S5</strain>
    </source>
</reference>
<dbReference type="InParanoid" id="E6W182"/>
<sequence>MQAPFFPVLGFASLAHILLIALSAYLYTDSYRIAPGVHAHGLIGIAGFCYCMFLSFLITRQRYGNLTMPLQILFALFSLIMATGALLSEYFLLNLAASASLFGCLMLWHFFRNTSNQRENVFMRAAVIISVLCWVYFLYSLNFEYFFMFETRFSYVLLALSFPMSLLLFSRYVDMLNISTPLVNLTIATLVGGVLSMFFGMLLQWYWVEKISAGVLLLLISLYLIRAFRLGNIALIVAFTGLLLTGLSGVWYVLVAESGTVAMDVLRTHAHLAHFAWATFGIYLLLMLRHSFSSMQQALFLSLLLLSLTALVPHLLFDVPILLHISTTLFLAAGLCLPLALWHQIRHNLGIAD</sequence>